<evidence type="ECO:0000256" key="3">
    <source>
        <dbReference type="ARBA" id="ARBA00009939"/>
    </source>
</evidence>
<evidence type="ECO:0000256" key="14">
    <source>
        <dbReference type="PROSITE-ProRule" id="PRU00076"/>
    </source>
</evidence>
<evidence type="ECO:0000256" key="17">
    <source>
        <dbReference type="SAM" id="MobiDB-lite"/>
    </source>
</evidence>
<dbReference type="GO" id="GO:0005509">
    <property type="term" value="F:calcium ion binding"/>
    <property type="evidence" value="ECO:0007669"/>
    <property type="project" value="InterPro"/>
</dbReference>
<dbReference type="FunFam" id="2.10.25.10:FF:000010">
    <property type="entry name" value="Pro-epidermal growth factor"/>
    <property type="match status" value="1"/>
</dbReference>
<feature type="region of interest" description="Disordered" evidence="17">
    <location>
        <begin position="1022"/>
        <end position="1048"/>
    </location>
</feature>
<dbReference type="PROSITE" id="PS01186">
    <property type="entry name" value="EGF_2"/>
    <property type="match status" value="2"/>
</dbReference>
<keyword evidence="8" id="KW-0677">Repeat</keyword>
<protein>
    <recommendedName>
        <fullName evidence="20">EGF-like domain-containing protein</fullName>
    </recommendedName>
</protein>
<keyword evidence="5" id="KW-0254">Endocytosis</keyword>
<dbReference type="PANTHER" id="PTHR22722:SF12">
    <property type="entry name" value="EGF-LIKE DOMAIN-CONTAINING PROTEIN"/>
    <property type="match status" value="1"/>
</dbReference>
<comment type="subcellular location">
    <subcellularLocation>
        <location evidence="2">Endomembrane system</location>
    </subcellularLocation>
    <subcellularLocation>
        <location evidence="1">Membrane</location>
        <topology evidence="1">Single-pass membrane protein</topology>
    </subcellularLocation>
</comment>
<feature type="signal peptide" evidence="19">
    <location>
        <begin position="1"/>
        <end position="15"/>
    </location>
</feature>
<dbReference type="InterPro" id="IPR000033">
    <property type="entry name" value="LDLR_classB_rpt"/>
</dbReference>
<feature type="disulfide bond" evidence="15">
    <location>
        <begin position="96"/>
        <end position="111"/>
    </location>
</feature>
<dbReference type="InterPro" id="IPR026823">
    <property type="entry name" value="cEGF"/>
</dbReference>
<feature type="domain" description="EGF-like" evidence="20">
    <location>
        <begin position="1073"/>
        <end position="1109"/>
    </location>
</feature>
<dbReference type="Pfam" id="PF00058">
    <property type="entry name" value="Ldl_recept_b"/>
    <property type="match status" value="1"/>
</dbReference>
<dbReference type="Gene3D" id="4.10.400.10">
    <property type="entry name" value="Low-density Lipoprotein Receptor"/>
    <property type="match status" value="7"/>
</dbReference>
<reference evidence="21" key="1">
    <citation type="submission" date="2021-01" db="EMBL/GenBank/DDBJ databases">
        <title>A chromosome-scale assembly of European eel, Anguilla anguilla.</title>
        <authorList>
            <person name="Henkel C."/>
            <person name="Jong-Raadsen S.A."/>
            <person name="Dufour S."/>
            <person name="Weltzien F.-A."/>
            <person name="Palstra A.P."/>
            <person name="Pelster B."/>
            <person name="Spaink H.P."/>
            <person name="Van Den Thillart G.E."/>
            <person name="Jansen H."/>
            <person name="Zahm M."/>
            <person name="Klopp C."/>
            <person name="Cedric C."/>
            <person name="Louis A."/>
            <person name="Berthelot C."/>
            <person name="Parey E."/>
            <person name="Roest Crollius H."/>
            <person name="Montfort J."/>
            <person name="Robinson-Rechavi M."/>
            <person name="Bucao C."/>
            <person name="Bouchez O."/>
            <person name="Gislard M."/>
            <person name="Lluch J."/>
            <person name="Milhes M."/>
            <person name="Lampietro C."/>
            <person name="Lopez Roques C."/>
            <person name="Donnadieu C."/>
            <person name="Braasch I."/>
            <person name="Desvignes T."/>
            <person name="Postlethwait J."/>
            <person name="Bobe J."/>
            <person name="Guiguen Y."/>
            <person name="Dirks R."/>
        </authorList>
    </citation>
    <scope>NUCLEOTIDE SEQUENCE</scope>
    <source>
        <strain evidence="21">Tag_6206</strain>
        <tissue evidence="21">Liver</tissue>
    </source>
</reference>
<dbReference type="SUPFAM" id="SSF57196">
    <property type="entry name" value="EGF/Laminin"/>
    <property type="match status" value="1"/>
</dbReference>
<dbReference type="FunFam" id="2.120.10.30:FF:000241">
    <property type="entry name" value="Low-density lipoprotein receptor-related protein 6"/>
    <property type="match status" value="1"/>
</dbReference>
<keyword evidence="7 19" id="KW-0732">Signal</keyword>
<evidence type="ECO:0000259" key="20">
    <source>
        <dbReference type="PROSITE" id="PS50026"/>
    </source>
</evidence>
<dbReference type="InterPro" id="IPR018097">
    <property type="entry name" value="EGF_Ca-bd_CS"/>
</dbReference>
<evidence type="ECO:0000256" key="7">
    <source>
        <dbReference type="ARBA" id="ARBA00022729"/>
    </source>
</evidence>
<comment type="caution">
    <text evidence="14">Lacks conserved residue(s) required for the propagation of feature annotation.</text>
</comment>
<dbReference type="InterPro" id="IPR000152">
    <property type="entry name" value="EGF-type_Asp/Asn_hydroxyl_site"/>
</dbReference>
<keyword evidence="11 14" id="KW-1015">Disulfide bond</keyword>
<evidence type="ECO:0000256" key="5">
    <source>
        <dbReference type="ARBA" id="ARBA00022583"/>
    </source>
</evidence>
<dbReference type="GO" id="GO:0006898">
    <property type="term" value="P:receptor-mediated endocytosis"/>
    <property type="evidence" value="ECO:0007669"/>
    <property type="project" value="TreeGrafter"/>
</dbReference>
<evidence type="ECO:0000256" key="19">
    <source>
        <dbReference type="SAM" id="SignalP"/>
    </source>
</evidence>
<dbReference type="InterPro" id="IPR051221">
    <property type="entry name" value="LDLR-related"/>
</dbReference>
<dbReference type="AlphaFoldDB" id="A0A9D3RSA0"/>
<feature type="disulfide bond" evidence="15">
    <location>
        <begin position="258"/>
        <end position="276"/>
    </location>
</feature>
<dbReference type="PROSITE" id="PS51120">
    <property type="entry name" value="LDLRB"/>
    <property type="match status" value="2"/>
</dbReference>
<dbReference type="GO" id="GO:0016324">
    <property type="term" value="C:apical plasma membrane"/>
    <property type="evidence" value="ECO:0007669"/>
    <property type="project" value="TreeGrafter"/>
</dbReference>
<evidence type="ECO:0000256" key="11">
    <source>
        <dbReference type="ARBA" id="ARBA00023157"/>
    </source>
</evidence>
<keyword evidence="13" id="KW-0325">Glycoprotein</keyword>
<dbReference type="SUPFAM" id="SSF63825">
    <property type="entry name" value="YWTD domain"/>
    <property type="match status" value="2"/>
</dbReference>
<dbReference type="SMART" id="SM00179">
    <property type="entry name" value="EGF_CA"/>
    <property type="match status" value="2"/>
</dbReference>
<evidence type="ECO:0000256" key="6">
    <source>
        <dbReference type="ARBA" id="ARBA00022692"/>
    </source>
</evidence>
<dbReference type="InterPro" id="IPR009030">
    <property type="entry name" value="Growth_fac_rcpt_cys_sf"/>
</dbReference>
<comment type="caution">
    <text evidence="21">The sequence shown here is derived from an EMBL/GenBank/DDBJ whole genome shotgun (WGS) entry which is preliminary data.</text>
</comment>
<gene>
    <name evidence="21" type="ORF">ANANG_G00200160</name>
</gene>
<keyword evidence="12" id="KW-0675">Receptor</keyword>
<dbReference type="GO" id="GO:0043235">
    <property type="term" value="C:receptor complex"/>
    <property type="evidence" value="ECO:0007669"/>
    <property type="project" value="TreeGrafter"/>
</dbReference>
<feature type="disulfide bond" evidence="15">
    <location>
        <begin position="57"/>
        <end position="72"/>
    </location>
</feature>
<dbReference type="Pfam" id="PF00057">
    <property type="entry name" value="Ldl_recept_a"/>
    <property type="match status" value="6"/>
</dbReference>
<dbReference type="GO" id="GO:0042562">
    <property type="term" value="F:hormone binding"/>
    <property type="evidence" value="ECO:0007669"/>
    <property type="project" value="TreeGrafter"/>
</dbReference>
<dbReference type="GO" id="GO:0012505">
    <property type="term" value="C:endomembrane system"/>
    <property type="evidence" value="ECO:0007669"/>
    <property type="project" value="UniProtKB-SubCell"/>
</dbReference>
<dbReference type="PROSITE" id="PS00022">
    <property type="entry name" value="EGF_1"/>
    <property type="match status" value="1"/>
</dbReference>
<evidence type="ECO:0000256" key="18">
    <source>
        <dbReference type="SAM" id="Phobius"/>
    </source>
</evidence>
<feature type="repeat" description="LDL-receptor class B" evidence="16">
    <location>
        <begin position="506"/>
        <end position="549"/>
    </location>
</feature>
<sequence>MDLLVILCLIALSNSGGLSDLDGAEAAEADTPAPRRCTIGFQLCKDGSECVLIRNLCDGEEDCKDGSDEEDCSVGCETDQFQCAHGKKCIDKTEVCDGVAQCQDRSDETDCWKPTPTCALRCDNKTRCVPESFLCDGERDCLDGTDEASCADEDCGSGEFRCGSGQCLSEHVQSPVPRSGECLLDEWICDGEDDCRDGTDEKDCKVAQIKCGEFQWSCASQTECVPTSWRCDGVKDCKDDSDETGCPEVKCPSHQFQCGTGECLDPSLVCDGTSNCPDGSDEGGACASSNCSGPDAPRCAQNCYRVPQGMRCACMAGFRLQTDAVSCVDVNECEETLPLACSHTCLNTQGSYECSCHPGYLLEPDARSCKITAGEPGLLAAVQHELLLFSLRNATLDVLFASGKGAVLSLDYDWRERTVFWVSRDADSIKWISLDQRHMGTMIKGVKLDCIAVDWVGRNLYWTDGVGGQILATGLNTTATDAWSFTVVLDEDLEQPHSLVLLPQKGLMFWSEIGSEPQIERAGMDGSGREVVVSRSLSWPASLSVDPLADRVYWTDEKLKCIGSATFDGGDIKIIQLMEMSSPFSVMVFNDRIYWSDTKRRTIQSAHKDSGKDREVLLKRLGQPFGLKVIHELLQPNRGDPCAERACSHLCLLAPGPRGVCHCPSGLLLAADGTTCAAPAPEDESFLLLLSPTAVTQVHPFSTDQLQGWPEHRAVSLGHVNEPTALDLAVRDRRLYLADAGQGAIGLYGLGLEGDTVAALALDWVTLNVYWSGSERPHIRVTAPGGRRSATLLHKGVQSPASLALHPPSGWLCFADLGRPDHPDPARLECAFMDGRNRTLLWKRAATPTSLSFSDDGAQLYWADIDAGVIASIRLDGSGYRERQTGGGSIQAFACGDGMLFWATRNDTSKVWFGDGLKSKTLWFEVKTEVVSLKAYGKGSQKGSNGCSHKNGGCSHLCLAFPGGRTCRCAQDHRPVNTTDCAPDCPPDSRPCRDGRSCTPLSKVCDGHPDCADQSDEDCESGLNSSVKTPADPQDGTLPPVSVSGATPVLATPVPAMPTSPPEDGRVPVESLDAQPCGERLCNGRGGCVSQNGEAVCECEAGFSGEFCQDGVFAFAALRTPLAYGAIALVAAVIVVGVVLGVRKRRMTQRRARTAAKETSLMDMEKRTEASSNQNGKKDTCDPAEELPPL</sequence>
<feature type="disulfide bond" evidence="15">
    <location>
        <begin position="251"/>
        <end position="263"/>
    </location>
</feature>
<evidence type="ECO:0000256" key="15">
    <source>
        <dbReference type="PROSITE-ProRule" id="PRU00124"/>
    </source>
</evidence>
<dbReference type="Proteomes" id="UP001044222">
    <property type="component" value="Chromosome 10"/>
</dbReference>
<dbReference type="PROSITE" id="PS01187">
    <property type="entry name" value="EGF_CA"/>
    <property type="match status" value="1"/>
</dbReference>
<dbReference type="SMART" id="SM00135">
    <property type="entry name" value="LY"/>
    <property type="match status" value="8"/>
</dbReference>
<dbReference type="PROSITE" id="PS50068">
    <property type="entry name" value="LDLRA_2"/>
    <property type="match status" value="7"/>
</dbReference>
<keyword evidence="6 18" id="KW-0812">Transmembrane</keyword>
<evidence type="ECO:0000313" key="21">
    <source>
        <dbReference type="EMBL" id="KAG5841499.1"/>
    </source>
</evidence>
<organism evidence="21 22">
    <name type="scientific">Anguilla anguilla</name>
    <name type="common">European freshwater eel</name>
    <name type="synonym">Muraena anguilla</name>
    <dbReference type="NCBI Taxonomy" id="7936"/>
    <lineage>
        <taxon>Eukaryota</taxon>
        <taxon>Metazoa</taxon>
        <taxon>Chordata</taxon>
        <taxon>Craniata</taxon>
        <taxon>Vertebrata</taxon>
        <taxon>Euteleostomi</taxon>
        <taxon>Actinopterygii</taxon>
        <taxon>Neopterygii</taxon>
        <taxon>Teleostei</taxon>
        <taxon>Anguilliformes</taxon>
        <taxon>Anguillidae</taxon>
        <taxon>Anguilla</taxon>
    </lineage>
</organism>
<dbReference type="Gene3D" id="2.10.25.10">
    <property type="entry name" value="Laminin"/>
    <property type="match status" value="3"/>
</dbReference>
<evidence type="ECO:0000256" key="16">
    <source>
        <dbReference type="PROSITE-ProRule" id="PRU00461"/>
    </source>
</evidence>
<evidence type="ECO:0000256" key="12">
    <source>
        <dbReference type="ARBA" id="ARBA00023170"/>
    </source>
</evidence>
<dbReference type="PROSITE" id="PS00010">
    <property type="entry name" value="ASX_HYDROXYL"/>
    <property type="match status" value="1"/>
</dbReference>
<feature type="repeat" description="LDL-receptor class B" evidence="16">
    <location>
        <begin position="591"/>
        <end position="633"/>
    </location>
</feature>
<evidence type="ECO:0000256" key="9">
    <source>
        <dbReference type="ARBA" id="ARBA00022989"/>
    </source>
</evidence>
<dbReference type="InterPro" id="IPR011042">
    <property type="entry name" value="6-blade_b-propeller_TolB-like"/>
</dbReference>
<evidence type="ECO:0000256" key="4">
    <source>
        <dbReference type="ARBA" id="ARBA00022536"/>
    </source>
</evidence>
<feature type="region of interest" description="Disordered" evidence="17">
    <location>
        <begin position="1151"/>
        <end position="1190"/>
    </location>
</feature>
<proteinExistence type="inferred from homology"/>
<feature type="chain" id="PRO_5038537052" description="EGF-like domain-containing protein" evidence="19">
    <location>
        <begin position="16"/>
        <end position="1190"/>
    </location>
</feature>
<dbReference type="PROSITE" id="PS01209">
    <property type="entry name" value="LDLRA_1"/>
    <property type="match status" value="2"/>
</dbReference>
<keyword evidence="22" id="KW-1185">Reference proteome</keyword>
<evidence type="ECO:0000256" key="2">
    <source>
        <dbReference type="ARBA" id="ARBA00004308"/>
    </source>
</evidence>
<evidence type="ECO:0000256" key="10">
    <source>
        <dbReference type="ARBA" id="ARBA00023136"/>
    </source>
</evidence>
<accession>A0A9D3RSA0</accession>
<comment type="similarity">
    <text evidence="3">Belongs to the LDLR family.</text>
</comment>
<dbReference type="Pfam" id="PF14670">
    <property type="entry name" value="FXa_inhibition"/>
    <property type="match status" value="1"/>
</dbReference>
<dbReference type="InterPro" id="IPR023415">
    <property type="entry name" value="LDLR_class-A_CS"/>
</dbReference>
<dbReference type="Gene3D" id="2.120.10.30">
    <property type="entry name" value="TolB, C-terminal domain"/>
    <property type="match status" value="2"/>
</dbReference>
<dbReference type="PROSITE" id="PS50026">
    <property type="entry name" value="EGF_3"/>
    <property type="match status" value="2"/>
</dbReference>
<dbReference type="InterPro" id="IPR036055">
    <property type="entry name" value="LDL_receptor-like_sf"/>
</dbReference>
<dbReference type="PANTHER" id="PTHR22722">
    <property type="entry name" value="LOW-DENSITY LIPOPROTEIN RECEPTOR-RELATED PROTEIN 2-RELATED"/>
    <property type="match status" value="1"/>
</dbReference>
<dbReference type="SMART" id="SM00181">
    <property type="entry name" value="EGF"/>
    <property type="match status" value="6"/>
</dbReference>
<feature type="disulfide bond" evidence="15">
    <location>
        <begin position="135"/>
        <end position="150"/>
    </location>
</feature>
<dbReference type="Pfam" id="PF12662">
    <property type="entry name" value="cEGF"/>
    <property type="match status" value="1"/>
</dbReference>
<dbReference type="PRINTS" id="PR00261">
    <property type="entry name" value="LDLRECEPTOR"/>
</dbReference>
<dbReference type="SUPFAM" id="SSF57184">
    <property type="entry name" value="Growth factor receptor domain"/>
    <property type="match status" value="1"/>
</dbReference>
<feature type="disulfide bond" evidence="15">
    <location>
        <begin position="231"/>
        <end position="246"/>
    </location>
</feature>
<feature type="disulfide bond" evidence="14">
    <location>
        <begin position="1099"/>
        <end position="1108"/>
    </location>
</feature>
<keyword evidence="9 18" id="KW-1133">Transmembrane helix</keyword>
<dbReference type="EMBL" id="JAFIRN010000010">
    <property type="protein sequence ID" value="KAG5841499.1"/>
    <property type="molecule type" value="Genomic_DNA"/>
</dbReference>
<keyword evidence="4 14" id="KW-0245">EGF-like domain</keyword>
<dbReference type="SMART" id="SM00192">
    <property type="entry name" value="LDLa"/>
    <property type="match status" value="7"/>
</dbReference>
<dbReference type="CDD" id="cd00112">
    <property type="entry name" value="LDLa"/>
    <property type="match status" value="7"/>
</dbReference>
<dbReference type="InterPro" id="IPR002172">
    <property type="entry name" value="LDrepeatLR_classA_rpt"/>
</dbReference>
<dbReference type="InterPro" id="IPR000742">
    <property type="entry name" value="EGF"/>
</dbReference>
<feature type="disulfide bond" evidence="15">
    <location>
        <begin position="189"/>
        <end position="204"/>
    </location>
</feature>
<keyword evidence="10 18" id="KW-0472">Membrane</keyword>
<name>A0A9D3RSA0_ANGAN</name>
<evidence type="ECO:0000256" key="1">
    <source>
        <dbReference type="ARBA" id="ARBA00004167"/>
    </source>
</evidence>
<dbReference type="InterPro" id="IPR001881">
    <property type="entry name" value="EGF-like_Ca-bd_dom"/>
</dbReference>
<evidence type="ECO:0000256" key="13">
    <source>
        <dbReference type="ARBA" id="ARBA00023180"/>
    </source>
</evidence>
<evidence type="ECO:0000256" key="8">
    <source>
        <dbReference type="ARBA" id="ARBA00022737"/>
    </source>
</evidence>
<feature type="transmembrane region" description="Helical" evidence="18">
    <location>
        <begin position="1122"/>
        <end position="1142"/>
    </location>
</feature>
<evidence type="ECO:0000313" key="22">
    <source>
        <dbReference type="Proteomes" id="UP001044222"/>
    </source>
</evidence>
<feature type="domain" description="EGF-like" evidence="20">
    <location>
        <begin position="329"/>
        <end position="370"/>
    </location>
</feature>
<dbReference type="SUPFAM" id="SSF57424">
    <property type="entry name" value="LDL receptor-like module"/>
    <property type="match status" value="7"/>
</dbReference>
<dbReference type="FunFam" id="4.10.400.10:FF:000045">
    <property type="entry name" value="Low-density lipoprotein receptor-related protein 2"/>
    <property type="match status" value="1"/>
</dbReference>